<keyword evidence="7" id="KW-1185">Reference proteome</keyword>
<proteinExistence type="predicted"/>
<dbReference type="Proteomes" id="UP000219167">
    <property type="component" value="Unassembled WGS sequence"/>
</dbReference>
<evidence type="ECO:0000256" key="1">
    <source>
        <dbReference type="ARBA" id="ARBA00023015"/>
    </source>
</evidence>
<name>A0A285TZM9_9HYPH</name>
<evidence type="ECO:0000313" key="7">
    <source>
        <dbReference type="Proteomes" id="UP000219167"/>
    </source>
</evidence>
<dbReference type="AlphaFoldDB" id="A0A285TZM9"/>
<dbReference type="PROSITE" id="PS50977">
    <property type="entry name" value="HTH_TETR_2"/>
    <property type="match status" value="1"/>
</dbReference>
<sequence length="184" mass="19971">MRPTKEQAKENRKRILDAAARLFRENGIHAVGVDAVMSGAGLTHGGFYGHFKSKGDLAEQALSDAMRKSLDAEPETLTLSQFAGTYLSAEHREHAGAGCAIAALGPEMARLPEKERQAATDYVRTRITRLQELQERQGNAPDRRKAITDLSSLIGALVMARLVNDPALSDEIMESVRSEVAGSL</sequence>
<evidence type="ECO:0000256" key="2">
    <source>
        <dbReference type="ARBA" id="ARBA00023125"/>
    </source>
</evidence>
<dbReference type="InterPro" id="IPR036271">
    <property type="entry name" value="Tet_transcr_reg_TetR-rel_C_sf"/>
</dbReference>
<dbReference type="GO" id="GO:0003677">
    <property type="term" value="F:DNA binding"/>
    <property type="evidence" value="ECO:0007669"/>
    <property type="project" value="UniProtKB-UniRule"/>
</dbReference>
<keyword evidence="3" id="KW-0804">Transcription</keyword>
<dbReference type="OrthoDB" id="9798857at2"/>
<keyword evidence="2 4" id="KW-0238">DNA-binding</keyword>
<dbReference type="Pfam" id="PF00440">
    <property type="entry name" value="TetR_N"/>
    <property type="match status" value="1"/>
</dbReference>
<protein>
    <submittedName>
        <fullName evidence="6">TetR family transcriptional regulator</fullName>
    </submittedName>
</protein>
<evidence type="ECO:0000256" key="3">
    <source>
        <dbReference type="ARBA" id="ARBA00023163"/>
    </source>
</evidence>
<keyword evidence="1" id="KW-0805">Transcription regulation</keyword>
<reference evidence="6 7" key="1">
    <citation type="submission" date="2017-08" db="EMBL/GenBank/DDBJ databases">
        <authorList>
            <person name="de Groot N.N."/>
        </authorList>
    </citation>
    <scope>NUCLEOTIDE SEQUENCE [LARGE SCALE GENOMIC DNA]</scope>
    <source>
        <strain evidence="6 7">JC85</strain>
    </source>
</reference>
<dbReference type="EMBL" id="OBQD01000001">
    <property type="protein sequence ID" value="SOC35180.1"/>
    <property type="molecule type" value="Genomic_DNA"/>
</dbReference>
<evidence type="ECO:0000256" key="4">
    <source>
        <dbReference type="PROSITE-ProRule" id="PRU00335"/>
    </source>
</evidence>
<evidence type="ECO:0000259" key="5">
    <source>
        <dbReference type="PROSITE" id="PS50977"/>
    </source>
</evidence>
<dbReference type="InterPro" id="IPR009057">
    <property type="entry name" value="Homeodomain-like_sf"/>
</dbReference>
<dbReference type="PANTHER" id="PTHR47506:SF7">
    <property type="entry name" value="TRANSCRIPTIONAL REGULATORY PROTEIN"/>
    <property type="match status" value="1"/>
</dbReference>
<dbReference type="Gene3D" id="1.10.10.60">
    <property type="entry name" value="Homeodomain-like"/>
    <property type="match status" value="1"/>
</dbReference>
<dbReference type="Gene3D" id="1.10.357.10">
    <property type="entry name" value="Tetracycline Repressor, domain 2"/>
    <property type="match status" value="1"/>
</dbReference>
<dbReference type="PANTHER" id="PTHR47506">
    <property type="entry name" value="TRANSCRIPTIONAL REGULATORY PROTEIN"/>
    <property type="match status" value="1"/>
</dbReference>
<gene>
    <name evidence="6" type="ORF">SAMN05892877_101225</name>
</gene>
<feature type="domain" description="HTH tetR-type" evidence="5">
    <location>
        <begin position="9"/>
        <end position="69"/>
    </location>
</feature>
<dbReference type="SUPFAM" id="SSF46689">
    <property type="entry name" value="Homeodomain-like"/>
    <property type="match status" value="1"/>
</dbReference>
<dbReference type="SUPFAM" id="SSF48498">
    <property type="entry name" value="Tetracyclin repressor-like, C-terminal domain"/>
    <property type="match status" value="1"/>
</dbReference>
<feature type="DNA-binding region" description="H-T-H motif" evidence="4">
    <location>
        <begin position="32"/>
        <end position="51"/>
    </location>
</feature>
<organism evidence="6 7">
    <name type="scientific">Rhizobium subbaraonis</name>
    <dbReference type="NCBI Taxonomy" id="908946"/>
    <lineage>
        <taxon>Bacteria</taxon>
        <taxon>Pseudomonadati</taxon>
        <taxon>Pseudomonadota</taxon>
        <taxon>Alphaproteobacteria</taxon>
        <taxon>Hyphomicrobiales</taxon>
        <taxon>Rhizobiaceae</taxon>
        <taxon>Rhizobium/Agrobacterium group</taxon>
        <taxon>Rhizobium</taxon>
    </lineage>
</organism>
<evidence type="ECO:0000313" key="6">
    <source>
        <dbReference type="EMBL" id="SOC35180.1"/>
    </source>
</evidence>
<dbReference type="PRINTS" id="PR00455">
    <property type="entry name" value="HTHTETR"/>
</dbReference>
<dbReference type="InterPro" id="IPR001647">
    <property type="entry name" value="HTH_TetR"/>
</dbReference>
<accession>A0A285TZM9</accession>
<dbReference type="RefSeq" id="WP_097135606.1">
    <property type="nucleotide sequence ID" value="NZ_OBQD01000001.1"/>
</dbReference>